<feature type="transmembrane region" description="Helical" evidence="7">
    <location>
        <begin position="272"/>
        <end position="293"/>
    </location>
</feature>
<evidence type="ECO:0000256" key="1">
    <source>
        <dbReference type="ARBA" id="ARBA00004141"/>
    </source>
</evidence>
<gene>
    <name evidence="9" type="ORF">A2788_02610</name>
</gene>
<protein>
    <recommendedName>
        <fullName evidence="8">Bacterial sugar transferase domain-containing protein</fullName>
    </recommendedName>
</protein>
<evidence type="ECO:0000256" key="2">
    <source>
        <dbReference type="ARBA" id="ARBA00006464"/>
    </source>
</evidence>
<dbReference type="GO" id="GO:0016780">
    <property type="term" value="F:phosphotransferase activity, for other substituted phosphate groups"/>
    <property type="evidence" value="ECO:0007669"/>
    <property type="project" value="TreeGrafter"/>
</dbReference>
<organism evidence="9 10">
    <name type="scientific">Candidatus Abawacabacteria bacterium RIFCSPHIGHO2_01_FULL_46_8</name>
    <dbReference type="NCBI Taxonomy" id="1817815"/>
    <lineage>
        <taxon>Bacteria</taxon>
        <taxon>Candidatus Abawacaibacteriota</taxon>
    </lineage>
</organism>
<accession>A0A1F4XM92</accession>
<keyword evidence="3" id="KW-0808">Transferase</keyword>
<dbReference type="InterPro" id="IPR003362">
    <property type="entry name" value="Bact_transf"/>
</dbReference>
<dbReference type="Pfam" id="PF13727">
    <property type="entry name" value="CoA_binding_3"/>
    <property type="match status" value="1"/>
</dbReference>
<evidence type="ECO:0000256" key="6">
    <source>
        <dbReference type="ARBA" id="ARBA00023136"/>
    </source>
</evidence>
<feature type="transmembrane region" description="Helical" evidence="7">
    <location>
        <begin position="112"/>
        <end position="135"/>
    </location>
</feature>
<feature type="domain" description="Bacterial sugar transferase" evidence="8">
    <location>
        <begin position="267"/>
        <end position="453"/>
    </location>
</feature>
<keyword evidence="5 7" id="KW-1133">Transmembrane helix</keyword>
<feature type="transmembrane region" description="Helical" evidence="7">
    <location>
        <begin position="7"/>
        <end position="30"/>
    </location>
</feature>
<dbReference type="PANTHER" id="PTHR30576:SF10">
    <property type="entry name" value="SLL5057 PROTEIN"/>
    <property type="match status" value="1"/>
</dbReference>
<evidence type="ECO:0000256" key="7">
    <source>
        <dbReference type="SAM" id="Phobius"/>
    </source>
</evidence>
<name>A0A1F4XM92_9BACT</name>
<dbReference type="AlphaFoldDB" id="A0A1F4XM92"/>
<evidence type="ECO:0000313" key="9">
    <source>
        <dbReference type="EMBL" id="OGC82767.1"/>
    </source>
</evidence>
<feature type="transmembrane region" description="Helical" evidence="7">
    <location>
        <begin position="50"/>
        <end position="74"/>
    </location>
</feature>
<dbReference type="PANTHER" id="PTHR30576">
    <property type="entry name" value="COLANIC BIOSYNTHESIS UDP-GLUCOSE LIPID CARRIER TRANSFERASE"/>
    <property type="match status" value="1"/>
</dbReference>
<keyword evidence="4 7" id="KW-0812">Transmembrane</keyword>
<sequence>MKRSEILFAVILLPLDFLAVIGSFSLAYWLRTFTDLIPGVQLPIGYIPPFLEYSAFLWKAALLFLVIGVTQGVYIIQNRANFSRELAKVLITALIWFAAVLAWFFLRRAFFFSRLVLIYGFVFSVLLLILLRLMLKLTQNILFRWNIAKTRVLILGANSLTDHVYAALKRNPAYEVVGCVKQLDGVPELAKMIAEQRVEELIQTQLNLSQTKTEEVMAYCQENHLCYRFLPDLIELHQLNINVQTLAGLPVIELSRTPLEGWGRVLKRSVDLAGSGLGLLLLSPVLLAVTILVKLDSPGPVLFSHVRISQGKKFPIYKFRSMVLDAEAKKRALLQQNEREGPLFKLKEDPRITKLGAFLRKWSIDELPQLINVFKGEMSLVGPRPHLEEEIKQYKRHHKKVLAIKAGITGMAQVSGRSNLDFEEEVRLDTFYVEHWSIWLDLNILFKTVYVVLFRPGKY</sequence>
<dbReference type="Pfam" id="PF02397">
    <property type="entry name" value="Bac_transf"/>
    <property type="match status" value="1"/>
</dbReference>
<dbReference type="NCBIfam" id="TIGR03025">
    <property type="entry name" value="EPS_sugtrans"/>
    <property type="match status" value="1"/>
</dbReference>
<proteinExistence type="inferred from homology"/>
<keyword evidence="6 7" id="KW-0472">Membrane</keyword>
<comment type="similarity">
    <text evidence="2">Belongs to the bacterial sugar transferase family.</text>
</comment>
<evidence type="ECO:0000259" key="8">
    <source>
        <dbReference type="Pfam" id="PF02397"/>
    </source>
</evidence>
<comment type="caution">
    <text evidence="9">The sequence shown here is derived from an EMBL/GenBank/DDBJ whole genome shotgun (WGS) entry which is preliminary data.</text>
</comment>
<dbReference type="GO" id="GO:0016020">
    <property type="term" value="C:membrane"/>
    <property type="evidence" value="ECO:0007669"/>
    <property type="project" value="UniProtKB-SubCell"/>
</dbReference>
<evidence type="ECO:0000256" key="3">
    <source>
        <dbReference type="ARBA" id="ARBA00022679"/>
    </source>
</evidence>
<comment type="subcellular location">
    <subcellularLocation>
        <location evidence="1">Membrane</location>
        <topology evidence="1">Multi-pass membrane protein</topology>
    </subcellularLocation>
</comment>
<dbReference type="InterPro" id="IPR017475">
    <property type="entry name" value="EPS_sugar_tfrase"/>
</dbReference>
<reference evidence="9 10" key="1">
    <citation type="journal article" date="2016" name="Nat. Commun.">
        <title>Thousands of microbial genomes shed light on interconnected biogeochemical processes in an aquifer system.</title>
        <authorList>
            <person name="Anantharaman K."/>
            <person name="Brown C.T."/>
            <person name="Hug L.A."/>
            <person name="Sharon I."/>
            <person name="Castelle C.J."/>
            <person name="Probst A.J."/>
            <person name="Thomas B.C."/>
            <person name="Singh A."/>
            <person name="Wilkins M.J."/>
            <person name="Karaoz U."/>
            <person name="Brodie E.L."/>
            <person name="Williams K.H."/>
            <person name="Hubbard S.S."/>
            <person name="Banfield J.F."/>
        </authorList>
    </citation>
    <scope>NUCLEOTIDE SEQUENCE [LARGE SCALE GENOMIC DNA]</scope>
</reference>
<evidence type="ECO:0000256" key="5">
    <source>
        <dbReference type="ARBA" id="ARBA00022989"/>
    </source>
</evidence>
<feature type="transmembrane region" description="Helical" evidence="7">
    <location>
        <begin position="86"/>
        <end position="106"/>
    </location>
</feature>
<dbReference type="Proteomes" id="UP000177521">
    <property type="component" value="Unassembled WGS sequence"/>
</dbReference>
<dbReference type="Gene3D" id="3.40.50.720">
    <property type="entry name" value="NAD(P)-binding Rossmann-like Domain"/>
    <property type="match status" value="1"/>
</dbReference>
<dbReference type="EMBL" id="MEWS01000008">
    <property type="protein sequence ID" value="OGC82767.1"/>
    <property type="molecule type" value="Genomic_DNA"/>
</dbReference>
<evidence type="ECO:0000313" key="10">
    <source>
        <dbReference type="Proteomes" id="UP000177521"/>
    </source>
</evidence>
<evidence type="ECO:0000256" key="4">
    <source>
        <dbReference type="ARBA" id="ARBA00022692"/>
    </source>
</evidence>